<dbReference type="InterPro" id="IPR013083">
    <property type="entry name" value="Znf_RING/FYVE/PHD"/>
</dbReference>
<dbReference type="Pfam" id="PF13445">
    <property type="entry name" value="zf-RING_UBOX"/>
    <property type="match status" value="1"/>
</dbReference>
<dbReference type="GeneTree" id="ENSGT00940000154004"/>
<dbReference type="CDD" id="cd16760">
    <property type="entry name" value="RING-HC_MuRF2"/>
    <property type="match status" value="1"/>
</dbReference>
<evidence type="ECO:0000256" key="18">
    <source>
        <dbReference type="SAM" id="MobiDB-lite"/>
    </source>
</evidence>
<evidence type="ECO:0000256" key="9">
    <source>
        <dbReference type="ARBA" id="ARBA00022701"/>
    </source>
</evidence>
<dbReference type="GO" id="GO:0070507">
    <property type="term" value="P:regulation of microtubule cytoskeleton organization"/>
    <property type="evidence" value="ECO:0007669"/>
    <property type="project" value="TreeGrafter"/>
</dbReference>
<keyword evidence="10" id="KW-0479">Metal-binding</keyword>
<evidence type="ECO:0000256" key="11">
    <source>
        <dbReference type="ARBA" id="ARBA00022771"/>
    </source>
</evidence>
<dbReference type="SUPFAM" id="SSF57845">
    <property type="entry name" value="B-box zinc-binding domain"/>
    <property type="match status" value="1"/>
</dbReference>
<dbReference type="EC" id="2.3.2.27" evidence="5"/>
<dbReference type="SMART" id="SM00336">
    <property type="entry name" value="BBOX"/>
    <property type="match status" value="1"/>
</dbReference>
<reference evidence="22" key="2">
    <citation type="submission" date="2025-09" db="UniProtKB">
        <authorList>
            <consortium name="Ensembl"/>
        </authorList>
    </citation>
    <scope>IDENTIFICATION</scope>
</reference>
<dbReference type="PROSITE" id="PS50089">
    <property type="entry name" value="ZF_RING_2"/>
    <property type="match status" value="1"/>
</dbReference>
<evidence type="ECO:0000256" key="16">
    <source>
        <dbReference type="ARBA" id="ARBA00023242"/>
    </source>
</evidence>
<dbReference type="SMART" id="SM00184">
    <property type="entry name" value="RING"/>
    <property type="match status" value="1"/>
</dbReference>
<evidence type="ECO:0000256" key="12">
    <source>
        <dbReference type="ARBA" id="ARBA00022782"/>
    </source>
</evidence>
<dbReference type="Gene3D" id="1.20.5.170">
    <property type="match status" value="1"/>
</dbReference>
<dbReference type="CDD" id="cd19833">
    <property type="entry name" value="Bbox2_MuRF3_C-II"/>
    <property type="match status" value="1"/>
</dbReference>
<evidence type="ECO:0000256" key="10">
    <source>
        <dbReference type="ARBA" id="ARBA00022723"/>
    </source>
</evidence>
<dbReference type="GO" id="GO:0005737">
    <property type="term" value="C:cytoplasm"/>
    <property type="evidence" value="ECO:0007669"/>
    <property type="project" value="UniProtKB-SubCell"/>
</dbReference>
<dbReference type="Ensembl" id="ENSOKIT00005059774.1">
    <property type="protein sequence ID" value="ENSOKIP00005056227.1"/>
    <property type="gene ID" value="ENSOKIG00005024094.1"/>
</dbReference>
<dbReference type="Proteomes" id="UP000694557">
    <property type="component" value="Unassembled WGS sequence"/>
</dbReference>
<feature type="domain" description="RING-type" evidence="19">
    <location>
        <begin position="26"/>
        <end position="81"/>
    </location>
</feature>
<evidence type="ECO:0000256" key="8">
    <source>
        <dbReference type="ARBA" id="ARBA00022679"/>
    </source>
</evidence>
<dbReference type="PROSITE" id="PS51262">
    <property type="entry name" value="COS"/>
    <property type="match status" value="1"/>
</dbReference>
<dbReference type="AlphaFoldDB" id="A0A8C7HEA5"/>
<feature type="region of interest" description="Disordered" evidence="18">
    <location>
        <begin position="439"/>
        <end position="498"/>
    </location>
</feature>
<feature type="region of interest" description="Disordered" evidence="18">
    <location>
        <begin position="375"/>
        <end position="399"/>
    </location>
</feature>
<dbReference type="GO" id="GO:0030154">
    <property type="term" value="P:cell differentiation"/>
    <property type="evidence" value="ECO:0007669"/>
    <property type="project" value="UniProtKB-KW"/>
</dbReference>
<sequence length="498" mass="55404">MSISLGYSHSTKQDSTMDSLEKQLICPICLEMFTKPVVILPCQHNLCRKCAQDIFQASNPYLSTRGTTVTSGGRFRCPSCRHEVVLDRHGVYGLQRNLLVENIIDMYKQEQESSSSKPEPEPARCDQPMCEEHEDEKINIYCVTCGVPTCSLCKVFGAHKDCDVAPINTVFNKQKTELTDCIAMLVGNNDRIQGIMSQLDETCKTVEENGRRQKSNVCESFDHLYAILEERKGDMTLKINAEQQEKLDYINGLMRKYREHLENMAKIVETGIQTMEESEMATFLQCTFDLPLSTRLIAGTNISNLDKVERGYDNMDHYAANFERERRALHTIDFVKDDEDDDEFEFEDGEEEVEVSGVKGVTRTDVSPAAAVAATVGANPPKPQLTSPPPLPQRPTETLGDTATLATPQAPVHATTPVQFPSLNPTPTASAQARATTPVYFPTSNTTPVQFPNTAPVNFPSADPPTQMSSESGSTQPNTDDKDGPKHVFSFSWLNNQK</sequence>
<dbReference type="InterPro" id="IPR033492">
    <property type="entry name" value="Trim54_Bbox2_Zfn"/>
</dbReference>
<feature type="compositionally biased region" description="Pro residues" evidence="18">
    <location>
        <begin position="380"/>
        <end position="393"/>
    </location>
</feature>
<evidence type="ECO:0000256" key="14">
    <source>
        <dbReference type="ARBA" id="ARBA00023054"/>
    </source>
</evidence>
<feature type="compositionally biased region" description="Polar residues" evidence="18">
    <location>
        <begin position="416"/>
        <end position="433"/>
    </location>
</feature>
<feature type="region of interest" description="Disordered" evidence="18">
    <location>
        <begin position="414"/>
        <end position="433"/>
    </location>
</feature>
<keyword evidence="23" id="KW-1185">Reference proteome</keyword>
<evidence type="ECO:0000256" key="1">
    <source>
        <dbReference type="ARBA" id="ARBA00000900"/>
    </source>
</evidence>
<keyword evidence="16" id="KW-0539">Nucleus</keyword>
<keyword evidence="11 17" id="KW-0863">Zinc-finger</keyword>
<evidence type="ECO:0000256" key="13">
    <source>
        <dbReference type="ARBA" id="ARBA00022833"/>
    </source>
</evidence>
<dbReference type="SUPFAM" id="SSF57850">
    <property type="entry name" value="RING/U-box"/>
    <property type="match status" value="1"/>
</dbReference>
<keyword evidence="13" id="KW-0862">Zinc</keyword>
<evidence type="ECO:0000256" key="7">
    <source>
        <dbReference type="ARBA" id="ARBA00022490"/>
    </source>
</evidence>
<feature type="compositionally biased region" description="Polar residues" evidence="18">
    <location>
        <begin position="464"/>
        <end position="478"/>
    </location>
</feature>
<dbReference type="InterPro" id="IPR000315">
    <property type="entry name" value="Znf_B-box"/>
</dbReference>
<feature type="domain" description="COS" evidence="21">
    <location>
        <begin position="275"/>
        <end position="335"/>
    </location>
</feature>
<organism evidence="22 23">
    <name type="scientific">Oncorhynchus kisutch</name>
    <name type="common">Coho salmon</name>
    <name type="synonym">Salmo kisutch</name>
    <dbReference type="NCBI Taxonomy" id="8019"/>
    <lineage>
        <taxon>Eukaryota</taxon>
        <taxon>Metazoa</taxon>
        <taxon>Chordata</taxon>
        <taxon>Craniata</taxon>
        <taxon>Vertebrata</taxon>
        <taxon>Euteleostomi</taxon>
        <taxon>Actinopterygii</taxon>
        <taxon>Neopterygii</taxon>
        <taxon>Teleostei</taxon>
        <taxon>Protacanthopterygii</taxon>
        <taxon>Salmoniformes</taxon>
        <taxon>Salmonidae</taxon>
        <taxon>Salmoninae</taxon>
        <taxon>Oncorhynchus</taxon>
    </lineage>
</organism>
<keyword evidence="9" id="KW-0493">Microtubule</keyword>
<dbReference type="Pfam" id="PF00643">
    <property type="entry name" value="zf-B_box"/>
    <property type="match status" value="1"/>
</dbReference>
<evidence type="ECO:0000256" key="3">
    <source>
        <dbReference type="ARBA" id="ARBA00004123"/>
    </source>
</evidence>
<dbReference type="GO" id="GO:0005634">
    <property type="term" value="C:nucleus"/>
    <property type="evidence" value="ECO:0007669"/>
    <property type="project" value="UniProtKB-SubCell"/>
</dbReference>
<dbReference type="Gene3D" id="3.30.40.10">
    <property type="entry name" value="Zinc/RING finger domain, C3HC4 (zinc finger)"/>
    <property type="match status" value="1"/>
</dbReference>
<dbReference type="PANTHER" id="PTHR24099">
    <property type="entry name" value="E3 UBIQUITIN-PROTEIN LIGASE TRIM36-RELATED"/>
    <property type="match status" value="1"/>
</dbReference>
<comment type="function">
    <text evidence="2">May bind and stabilize microtubules during myotubes formation.</text>
</comment>
<dbReference type="PANTHER" id="PTHR24099:SF17">
    <property type="entry name" value="TRIPARTITE MOTIF CONTAINING 55"/>
    <property type="match status" value="1"/>
</dbReference>
<evidence type="ECO:0000256" key="6">
    <source>
        <dbReference type="ARBA" id="ARBA00014725"/>
    </source>
</evidence>
<dbReference type="GO" id="GO:0005874">
    <property type="term" value="C:microtubule"/>
    <property type="evidence" value="ECO:0007669"/>
    <property type="project" value="UniProtKB-KW"/>
</dbReference>
<dbReference type="PROSITE" id="PS50119">
    <property type="entry name" value="ZF_BBOX"/>
    <property type="match status" value="1"/>
</dbReference>
<dbReference type="InterPro" id="IPR001841">
    <property type="entry name" value="Znf_RING"/>
</dbReference>
<dbReference type="GO" id="GO:0061630">
    <property type="term" value="F:ubiquitin protein ligase activity"/>
    <property type="evidence" value="ECO:0007669"/>
    <property type="project" value="UniProtKB-EC"/>
</dbReference>
<comment type="catalytic activity">
    <reaction evidence="1">
        <text>S-ubiquitinyl-[E2 ubiquitin-conjugating enzyme]-L-cysteine + [acceptor protein]-L-lysine = [E2 ubiquitin-conjugating enzyme]-L-cysteine + N(6)-ubiquitinyl-[acceptor protein]-L-lysine.</text>
        <dbReference type="EC" id="2.3.2.27"/>
    </reaction>
</comment>
<comment type="subcellular location">
    <subcellularLocation>
        <location evidence="4">Cytoplasm</location>
    </subcellularLocation>
    <subcellularLocation>
        <location evidence="3">Nucleus</location>
    </subcellularLocation>
</comment>
<keyword evidence="14" id="KW-0175">Coiled coil</keyword>
<dbReference type="InterPro" id="IPR017907">
    <property type="entry name" value="Znf_RING_CS"/>
</dbReference>
<evidence type="ECO:0000313" key="22">
    <source>
        <dbReference type="Ensembl" id="ENSOKIP00005056227.1"/>
    </source>
</evidence>
<evidence type="ECO:0000256" key="15">
    <source>
        <dbReference type="ARBA" id="ARBA00023179"/>
    </source>
</evidence>
<evidence type="ECO:0000256" key="2">
    <source>
        <dbReference type="ARBA" id="ARBA00003888"/>
    </source>
</evidence>
<gene>
    <name evidence="22" type="primary">TRIM55</name>
    <name evidence="22" type="synonym">trim55a</name>
</gene>
<evidence type="ECO:0000256" key="4">
    <source>
        <dbReference type="ARBA" id="ARBA00004496"/>
    </source>
</evidence>
<evidence type="ECO:0000256" key="5">
    <source>
        <dbReference type="ARBA" id="ARBA00012483"/>
    </source>
</evidence>
<evidence type="ECO:0000259" key="19">
    <source>
        <dbReference type="PROSITE" id="PS50089"/>
    </source>
</evidence>
<name>A0A8C7HEA5_ONCKI</name>
<reference evidence="22" key="1">
    <citation type="submission" date="2025-08" db="UniProtKB">
        <authorList>
            <consortium name="Ensembl"/>
        </authorList>
    </citation>
    <scope>IDENTIFICATION</scope>
</reference>
<keyword evidence="15" id="KW-0514">Muscle protein</keyword>
<dbReference type="InterPro" id="IPR050617">
    <property type="entry name" value="E3_ligase_FN3/SPRY"/>
</dbReference>
<keyword evidence="8" id="KW-0808">Transferase</keyword>
<evidence type="ECO:0000256" key="17">
    <source>
        <dbReference type="PROSITE-ProRule" id="PRU00024"/>
    </source>
</evidence>
<protein>
    <recommendedName>
        <fullName evidence="6">Tripartite motif-containing protein 54</fullName>
        <ecNumber evidence="5">2.3.2.27</ecNumber>
    </recommendedName>
</protein>
<dbReference type="InterPro" id="IPR017903">
    <property type="entry name" value="COS_domain"/>
</dbReference>
<dbReference type="PROSITE" id="PS00518">
    <property type="entry name" value="ZF_RING_1"/>
    <property type="match status" value="1"/>
</dbReference>
<keyword evidence="12" id="KW-0221">Differentiation</keyword>
<dbReference type="InterPro" id="IPR027370">
    <property type="entry name" value="Znf-RING_euk"/>
</dbReference>
<accession>A0A8C7HEA5</accession>
<dbReference type="Gene3D" id="3.30.160.60">
    <property type="entry name" value="Classic Zinc Finger"/>
    <property type="match status" value="1"/>
</dbReference>
<keyword evidence="7" id="KW-0963">Cytoplasm</keyword>
<feature type="compositionally biased region" description="Polar residues" evidence="18">
    <location>
        <begin position="442"/>
        <end position="456"/>
    </location>
</feature>
<evidence type="ECO:0000259" key="21">
    <source>
        <dbReference type="PROSITE" id="PS51262"/>
    </source>
</evidence>
<proteinExistence type="predicted"/>
<feature type="domain" description="B box-type" evidence="20">
    <location>
        <begin position="125"/>
        <end position="167"/>
    </location>
</feature>
<evidence type="ECO:0000259" key="20">
    <source>
        <dbReference type="PROSITE" id="PS50119"/>
    </source>
</evidence>
<evidence type="ECO:0000313" key="23">
    <source>
        <dbReference type="Proteomes" id="UP000694557"/>
    </source>
</evidence>
<dbReference type="GO" id="GO:0008270">
    <property type="term" value="F:zinc ion binding"/>
    <property type="evidence" value="ECO:0007669"/>
    <property type="project" value="UniProtKB-KW"/>
</dbReference>
<dbReference type="FunFam" id="3.30.40.10:FF:000014">
    <property type="entry name" value="probable E3 ubiquitin-protein ligase MID2"/>
    <property type="match status" value="1"/>
</dbReference>